<dbReference type="InterPro" id="IPR036638">
    <property type="entry name" value="HLH_DNA-bd_sf"/>
</dbReference>
<gene>
    <name evidence="14" type="primary">figla</name>
</gene>
<keyword evidence="2" id="KW-0217">Developmental protein</keyword>
<dbReference type="GO" id="GO:0005634">
    <property type="term" value="C:nucleus"/>
    <property type="evidence" value="ECO:0007669"/>
    <property type="project" value="UniProtKB-SubCell"/>
</dbReference>
<evidence type="ECO:0000256" key="3">
    <source>
        <dbReference type="ARBA" id="ARBA00022782"/>
    </source>
</evidence>
<protein>
    <recommendedName>
        <fullName evidence="10">Factor in the germline alpha</fullName>
    </recommendedName>
    <alternativeName>
        <fullName evidence="11">Transcription factor FIGa</fullName>
    </alternativeName>
</protein>
<dbReference type="InterPro" id="IPR050283">
    <property type="entry name" value="E-box_TF_Regulators"/>
</dbReference>
<dbReference type="GO" id="GO:0000977">
    <property type="term" value="F:RNA polymerase II transcription regulatory region sequence-specific DNA binding"/>
    <property type="evidence" value="ECO:0007669"/>
    <property type="project" value="TreeGrafter"/>
</dbReference>
<dbReference type="InParanoid" id="A0A4W3GIV0"/>
<evidence type="ECO:0000256" key="6">
    <source>
        <dbReference type="ARBA" id="ARBA00023125"/>
    </source>
</evidence>
<dbReference type="Proteomes" id="UP000314986">
    <property type="component" value="Unassembled WGS sequence"/>
</dbReference>
<reference evidence="14" key="5">
    <citation type="submission" date="2025-09" db="UniProtKB">
        <authorList>
            <consortium name="Ensembl"/>
        </authorList>
    </citation>
    <scope>IDENTIFICATION</scope>
</reference>
<keyword evidence="6" id="KW-0238">DNA-binding</keyword>
<keyword evidence="7" id="KW-0804">Transcription</keyword>
<dbReference type="SUPFAM" id="SSF47459">
    <property type="entry name" value="HLH, helix-loop-helix DNA-binding domain"/>
    <property type="match status" value="1"/>
</dbReference>
<evidence type="ECO:0000256" key="8">
    <source>
        <dbReference type="ARBA" id="ARBA00023242"/>
    </source>
</evidence>
<dbReference type="CDD" id="cd11422">
    <property type="entry name" value="bHLH_TS_FIGLA"/>
    <property type="match status" value="1"/>
</dbReference>
<evidence type="ECO:0000256" key="12">
    <source>
        <dbReference type="SAM" id="MobiDB-lite"/>
    </source>
</evidence>
<evidence type="ECO:0000256" key="10">
    <source>
        <dbReference type="ARBA" id="ARBA00071496"/>
    </source>
</evidence>
<dbReference type="STRING" id="7868.ENSCMIP00000003266"/>
<keyword evidence="3" id="KW-0221">Differentiation</keyword>
<dbReference type="Pfam" id="PF00010">
    <property type="entry name" value="HLH"/>
    <property type="match status" value="1"/>
</dbReference>
<dbReference type="GO" id="GO:0000981">
    <property type="term" value="F:DNA-binding transcription factor activity, RNA polymerase II-specific"/>
    <property type="evidence" value="ECO:0007669"/>
    <property type="project" value="TreeGrafter"/>
</dbReference>
<dbReference type="PANTHER" id="PTHR23349">
    <property type="entry name" value="BASIC HELIX-LOOP-HELIX TRANSCRIPTION FACTOR, TWIST"/>
    <property type="match status" value="1"/>
</dbReference>
<reference evidence="15" key="3">
    <citation type="journal article" date="2014" name="Nature">
        <title>Elephant shark genome provides unique insights into gnathostome evolution.</title>
        <authorList>
            <consortium name="International Elephant Shark Genome Sequencing Consortium"/>
            <person name="Venkatesh B."/>
            <person name="Lee A.P."/>
            <person name="Ravi V."/>
            <person name="Maurya A.K."/>
            <person name="Lian M.M."/>
            <person name="Swann J.B."/>
            <person name="Ohta Y."/>
            <person name="Flajnik M.F."/>
            <person name="Sutoh Y."/>
            <person name="Kasahara M."/>
            <person name="Hoon S."/>
            <person name="Gangu V."/>
            <person name="Roy S.W."/>
            <person name="Irimia M."/>
            <person name="Korzh V."/>
            <person name="Kondrychyn I."/>
            <person name="Lim Z.W."/>
            <person name="Tay B.H."/>
            <person name="Tohari S."/>
            <person name="Kong K.W."/>
            <person name="Ho S."/>
            <person name="Lorente-Galdos B."/>
            <person name="Quilez J."/>
            <person name="Marques-Bonet T."/>
            <person name="Raney B.J."/>
            <person name="Ingham P.W."/>
            <person name="Tay A."/>
            <person name="Hillier L.W."/>
            <person name="Minx P."/>
            <person name="Boehm T."/>
            <person name="Wilson R.K."/>
            <person name="Brenner S."/>
            <person name="Warren W.C."/>
        </authorList>
    </citation>
    <scope>NUCLEOTIDE SEQUENCE [LARGE SCALE GENOMIC DNA]</scope>
</reference>
<evidence type="ECO:0000313" key="15">
    <source>
        <dbReference type="Proteomes" id="UP000314986"/>
    </source>
</evidence>
<organism evidence="14 15">
    <name type="scientific">Callorhinchus milii</name>
    <name type="common">Ghost shark</name>
    <dbReference type="NCBI Taxonomy" id="7868"/>
    <lineage>
        <taxon>Eukaryota</taxon>
        <taxon>Metazoa</taxon>
        <taxon>Chordata</taxon>
        <taxon>Craniata</taxon>
        <taxon>Vertebrata</taxon>
        <taxon>Chondrichthyes</taxon>
        <taxon>Holocephali</taxon>
        <taxon>Chimaeriformes</taxon>
        <taxon>Callorhinchidae</taxon>
        <taxon>Callorhinchus</taxon>
    </lineage>
</organism>
<evidence type="ECO:0000256" key="7">
    <source>
        <dbReference type="ARBA" id="ARBA00023163"/>
    </source>
</evidence>
<evidence type="ECO:0000256" key="11">
    <source>
        <dbReference type="ARBA" id="ARBA00076899"/>
    </source>
</evidence>
<reference evidence="15" key="2">
    <citation type="journal article" date="2007" name="PLoS Biol.">
        <title>Survey sequencing and comparative analysis of the elephant shark (Callorhinchus milii) genome.</title>
        <authorList>
            <person name="Venkatesh B."/>
            <person name="Kirkness E.F."/>
            <person name="Loh Y.H."/>
            <person name="Halpern A.L."/>
            <person name="Lee A.P."/>
            <person name="Johnson J."/>
            <person name="Dandona N."/>
            <person name="Viswanathan L.D."/>
            <person name="Tay A."/>
            <person name="Venter J.C."/>
            <person name="Strausberg R.L."/>
            <person name="Brenner S."/>
        </authorList>
    </citation>
    <scope>NUCLEOTIDE SEQUENCE [LARGE SCALE GENOMIC DNA]</scope>
</reference>
<evidence type="ECO:0000256" key="2">
    <source>
        <dbReference type="ARBA" id="ARBA00022473"/>
    </source>
</evidence>
<dbReference type="Gene3D" id="4.10.280.10">
    <property type="entry name" value="Helix-loop-helix DNA-binding domain"/>
    <property type="match status" value="1"/>
</dbReference>
<dbReference type="PANTHER" id="PTHR23349:SF57">
    <property type="entry name" value="FACTOR IN THE GERMLINE ALPHA"/>
    <property type="match status" value="1"/>
</dbReference>
<name>A0A4W3GIV0_CALMI</name>
<proteinExistence type="predicted"/>
<keyword evidence="5" id="KW-0805">Transcription regulation</keyword>
<dbReference type="FunFam" id="4.10.280.10:FF:000068">
    <property type="entry name" value="factor in the germline alpha"/>
    <property type="match status" value="1"/>
</dbReference>
<dbReference type="GeneTree" id="ENSGT00440000033552"/>
<comment type="subunit">
    <text evidence="9">Heterodimer with TCF3/isoform E12.</text>
</comment>
<keyword evidence="15" id="KW-1185">Reference proteome</keyword>
<keyword evidence="8" id="KW-0539">Nucleus</keyword>
<dbReference type="SMART" id="SM00353">
    <property type="entry name" value="HLH"/>
    <property type="match status" value="1"/>
</dbReference>
<dbReference type="Ensembl" id="ENSCMIT00000003388.1">
    <property type="protein sequence ID" value="ENSCMIP00000003266.1"/>
    <property type="gene ID" value="ENSCMIG00000001947.1"/>
</dbReference>
<dbReference type="GO" id="GO:0048477">
    <property type="term" value="P:oogenesis"/>
    <property type="evidence" value="ECO:0007669"/>
    <property type="project" value="UniProtKB-KW"/>
</dbReference>
<sequence>MESCEATVGRGEWGVQASAHIYQPPSTVKANQMGVVVGAVPRHLLVVPEAELMADVMNGTFGRLPLLAPVRKLKREPCVQCEATDDWEHMFGKRKVANERERLRVKNINGGFSKLKRIVPLIPRDRKPSKVDVLRGATDYIRLLRVVLEENGGLTEGLQDKPLNEELVEPGEGSAGPVSTDAQDDAAVGRPYDPVDGHDEAKWVYYPMKSVSQPQRANMIFQPTEHMGYAAP</sequence>
<evidence type="ECO:0000313" key="14">
    <source>
        <dbReference type="Ensembl" id="ENSCMIP00000003266.1"/>
    </source>
</evidence>
<dbReference type="GO" id="GO:0046983">
    <property type="term" value="F:protein dimerization activity"/>
    <property type="evidence" value="ECO:0007669"/>
    <property type="project" value="InterPro"/>
</dbReference>
<dbReference type="PROSITE" id="PS50888">
    <property type="entry name" value="BHLH"/>
    <property type="match status" value="1"/>
</dbReference>
<dbReference type="AlphaFoldDB" id="A0A4W3GIV0"/>
<evidence type="ECO:0000256" key="5">
    <source>
        <dbReference type="ARBA" id="ARBA00023015"/>
    </source>
</evidence>
<evidence type="ECO:0000259" key="13">
    <source>
        <dbReference type="PROSITE" id="PS50888"/>
    </source>
</evidence>
<evidence type="ECO:0000256" key="1">
    <source>
        <dbReference type="ARBA" id="ARBA00004123"/>
    </source>
</evidence>
<keyword evidence="4" id="KW-0896">Oogenesis</keyword>
<feature type="domain" description="BHLH" evidence="13">
    <location>
        <begin position="92"/>
        <end position="144"/>
    </location>
</feature>
<accession>A0A4W3GIV0</accession>
<comment type="subcellular location">
    <subcellularLocation>
        <location evidence="1">Nucleus</location>
    </subcellularLocation>
</comment>
<reference evidence="15" key="1">
    <citation type="journal article" date="2006" name="Science">
        <title>Ancient noncoding elements conserved in the human genome.</title>
        <authorList>
            <person name="Venkatesh B."/>
            <person name="Kirkness E.F."/>
            <person name="Loh Y.H."/>
            <person name="Halpern A.L."/>
            <person name="Lee A.P."/>
            <person name="Johnson J."/>
            <person name="Dandona N."/>
            <person name="Viswanathan L.D."/>
            <person name="Tay A."/>
            <person name="Venter J.C."/>
            <person name="Strausberg R.L."/>
            <person name="Brenner S."/>
        </authorList>
    </citation>
    <scope>NUCLEOTIDE SEQUENCE [LARGE SCALE GENOMIC DNA]</scope>
</reference>
<evidence type="ECO:0000256" key="9">
    <source>
        <dbReference type="ARBA" id="ARBA00065083"/>
    </source>
</evidence>
<dbReference type="InterPro" id="IPR011598">
    <property type="entry name" value="bHLH_dom"/>
</dbReference>
<reference evidence="14" key="4">
    <citation type="submission" date="2025-08" db="UniProtKB">
        <authorList>
            <consortium name="Ensembl"/>
        </authorList>
    </citation>
    <scope>IDENTIFICATION</scope>
</reference>
<feature type="region of interest" description="Disordered" evidence="12">
    <location>
        <begin position="155"/>
        <end position="186"/>
    </location>
</feature>
<evidence type="ECO:0000256" key="4">
    <source>
        <dbReference type="ARBA" id="ARBA00022943"/>
    </source>
</evidence>